<dbReference type="EMBL" id="LN555523">
    <property type="protein sequence ID" value="CED92779.1"/>
    <property type="molecule type" value="Genomic_DNA"/>
</dbReference>
<keyword evidence="1" id="KW-0472">Membrane</keyword>
<name>A0A1V1HXZ3_9FIRM</name>
<dbReference type="Proteomes" id="UP000245622">
    <property type="component" value="Chromosome 1"/>
</dbReference>
<proteinExistence type="predicted"/>
<dbReference type="AlphaFoldDB" id="A0A1V1HXZ3"/>
<sequence length="269" mass="31752">MAKKRKVKKGVIVAISIVAFFIIYGFAFWAGTYLDNKDNPKVETKGDEEIDERPLMKQLSSKKNIYMSNEVVENIKVDETYWEEVKYELTKLSQVRKSDKFTPIYTGYSDDGVRFSTDLNLFRIYTVNQEVYYKIPVSEKEQFEKVLNCSIYTSFDFVKKYKTWKSVNISYNDKNKTIHKWKYDDLAYKMSAKRIVGKIQPEKNKERSKYNFTIDIQGDNYTLKIETMGKDYVKISSDKGKVYYEVSIALYEYLRDTIFKLPTDSDDSE</sequence>
<evidence type="ECO:0000313" key="2">
    <source>
        <dbReference type="EMBL" id="CED92779.1"/>
    </source>
</evidence>
<keyword evidence="1" id="KW-1133">Transmembrane helix</keyword>
<reference evidence="2 3" key="1">
    <citation type="submission" date="2014-04" db="EMBL/GenBank/DDBJ databases">
        <authorList>
            <person name="Hornung B.V."/>
        </authorList>
    </citation>
    <scope>NUCLEOTIDE SEQUENCE [LARGE SCALE GENOMIC DNA]</scope>
    <source>
        <strain evidence="2 3">CRIB</strain>
    </source>
</reference>
<protein>
    <submittedName>
        <fullName evidence="2">Uncharacterized protein</fullName>
    </submittedName>
</protein>
<feature type="transmembrane region" description="Helical" evidence="1">
    <location>
        <begin position="12"/>
        <end position="34"/>
    </location>
</feature>
<evidence type="ECO:0000313" key="3">
    <source>
        <dbReference type="Proteomes" id="UP000245622"/>
    </source>
</evidence>
<organism evidence="2 3">
    <name type="scientific">Romboutsia ilealis</name>
    <dbReference type="NCBI Taxonomy" id="1115758"/>
    <lineage>
        <taxon>Bacteria</taxon>
        <taxon>Bacillati</taxon>
        <taxon>Bacillota</taxon>
        <taxon>Clostridia</taxon>
        <taxon>Peptostreptococcales</taxon>
        <taxon>Peptostreptococcaceae</taxon>
        <taxon>Romboutsia</taxon>
    </lineage>
</organism>
<dbReference type="KEGG" id="ril:CRIB_20"/>
<evidence type="ECO:0000256" key="1">
    <source>
        <dbReference type="SAM" id="Phobius"/>
    </source>
</evidence>
<keyword evidence="1" id="KW-0812">Transmembrane</keyword>
<accession>A0A1V1HXZ3</accession>
<dbReference type="GeneID" id="82204203"/>
<gene>
    <name evidence="2" type="ORF">CRIB_20</name>
</gene>
<dbReference type="RefSeq" id="WP_180702577.1">
    <property type="nucleotide sequence ID" value="NZ_CAJUCR010000010.1"/>
</dbReference>
<keyword evidence="3" id="KW-1185">Reference proteome</keyword>